<dbReference type="InterPro" id="IPR047767">
    <property type="entry name" value="PSP1-like"/>
</dbReference>
<feature type="region of interest" description="Disordered" evidence="1">
    <location>
        <begin position="357"/>
        <end position="447"/>
    </location>
</feature>
<dbReference type="PROSITE" id="PS51411">
    <property type="entry name" value="PSP1_C"/>
    <property type="match status" value="1"/>
</dbReference>
<dbReference type="Proteomes" id="UP001597508">
    <property type="component" value="Unassembled WGS sequence"/>
</dbReference>
<protein>
    <submittedName>
        <fullName evidence="3">Stage 0 sporulation family protein</fullName>
    </submittedName>
</protein>
<proteinExistence type="predicted"/>
<dbReference type="NCBIfam" id="NF041131">
    <property type="entry name" value="RicT_YaaT_fam"/>
    <property type="match status" value="1"/>
</dbReference>
<evidence type="ECO:0000259" key="2">
    <source>
        <dbReference type="PROSITE" id="PS51411"/>
    </source>
</evidence>
<gene>
    <name evidence="3" type="ORF">ACFSRZ_04860</name>
</gene>
<dbReference type="EMBL" id="JBHULH010000001">
    <property type="protein sequence ID" value="MFD2566691.1"/>
    <property type="molecule type" value="Genomic_DNA"/>
</dbReference>
<name>A0ABW5LSC0_9FLAO</name>
<accession>A0ABW5LSC0</accession>
<dbReference type="Pfam" id="PF04468">
    <property type="entry name" value="PSP1"/>
    <property type="match status" value="1"/>
</dbReference>
<evidence type="ECO:0000256" key="1">
    <source>
        <dbReference type="SAM" id="MobiDB-lite"/>
    </source>
</evidence>
<feature type="compositionally biased region" description="Basic residues" evidence="1">
    <location>
        <begin position="366"/>
        <end position="379"/>
    </location>
</feature>
<dbReference type="PANTHER" id="PTHR43830">
    <property type="entry name" value="PROTEIN PSP1"/>
    <property type="match status" value="1"/>
</dbReference>
<evidence type="ECO:0000313" key="3">
    <source>
        <dbReference type="EMBL" id="MFD2566691.1"/>
    </source>
</evidence>
<sequence length="447" mass="51102">MGCSSCGTGTDGKPRGCKSNGSCSTGGCEKLSVFDWLSNMTLPSGEAPFNIYEVRFKNGRKHFFKNLENLSISMGDVVAVEGSPGHDVGVVSLAGELVKVQMKKRNVFFDDENIKKIYRKATQKDIDVWQKARDRELETQTRGREIIGRLGLKMKLSDVEYQGDGNKATFYYTADARVDFRQLIKDLAAAFSIRIEMKQVGSRQEAARLGGVGSCGRELCCSTWLTDFRKVTTTAARYQQLSLNPLKLAGQCGKLKCCLNFELDTYLDALEEFPKQETRLKTEKGEAEFVKMDIFKKLLWYTYKEDRSKWYKLSLEQVQEIIEQNENNELAIPLEEYESEIEELTKVDFEDAVGQDSLTRFDAPKKSRRRRNRRNNKKKAQPEAKTNQPKKGQSKKGQPQKQAQKQSQKPQQKQGQKQGQKKESGQKRPQNKRRRNPKQNGNRDQKK</sequence>
<dbReference type="InterPro" id="IPR007557">
    <property type="entry name" value="PSP1_C"/>
</dbReference>
<organism evidence="3 4">
    <name type="scientific">Pseudotenacibaculum haliotis</name>
    <dbReference type="NCBI Taxonomy" id="1862138"/>
    <lineage>
        <taxon>Bacteria</taxon>
        <taxon>Pseudomonadati</taxon>
        <taxon>Bacteroidota</taxon>
        <taxon>Flavobacteriia</taxon>
        <taxon>Flavobacteriales</taxon>
        <taxon>Flavobacteriaceae</taxon>
        <taxon>Pseudotenacibaculum</taxon>
    </lineage>
</organism>
<dbReference type="RefSeq" id="WP_379665396.1">
    <property type="nucleotide sequence ID" value="NZ_JBHULH010000001.1"/>
</dbReference>
<evidence type="ECO:0000313" key="4">
    <source>
        <dbReference type="Proteomes" id="UP001597508"/>
    </source>
</evidence>
<feature type="region of interest" description="Disordered" evidence="1">
    <location>
        <begin position="1"/>
        <end position="24"/>
    </location>
</feature>
<reference evidence="4" key="1">
    <citation type="journal article" date="2019" name="Int. J. Syst. Evol. Microbiol.">
        <title>The Global Catalogue of Microorganisms (GCM) 10K type strain sequencing project: providing services to taxonomists for standard genome sequencing and annotation.</title>
        <authorList>
            <consortium name="The Broad Institute Genomics Platform"/>
            <consortium name="The Broad Institute Genome Sequencing Center for Infectious Disease"/>
            <person name="Wu L."/>
            <person name="Ma J."/>
        </authorList>
    </citation>
    <scope>NUCLEOTIDE SEQUENCE [LARGE SCALE GENOMIC DNA]</scope>
    <source>
        <strain evidence="4">KCTC 52127</strain>
    </source>
</reference>
<dbReference type="PANTHER" id="PTHR43830:SF3">
    <property type="entry name" value="PROTEIN PSP1"/>
    <property type="match status" value="1"/>
</dbReference>
<keyword evidence="4" id="KW-1185">Reference proteome</keyword>
<feature type="domain" description="PSP1 C-terminal" evidence="2">
    <location>
        <begin position="115"/>
        <end position="200"/>
    </location>
</feature>
<comment type="caution">
    <text evidence="3">The sequence shown here is derived from an EMBL/GenBank/DDBJ whole genome shotgun (WGS) entry which is preliminary data.</text>
</comment>
<feature type="compositionally biased region" description="Low complexity" evidence="1">
    <location>
        <begin position="389"/>
        <end position="418"/>
    </location>
</feature>